<accession>A0A2K3MWA6</accession>
<dbReference type="EMBL" id="ASHM01013124">
    <property type="protein sequence ID" value="PNX95093.1"/>
    <property type="molecule type" value="Genomic_DNA"/>
</dbReference>
<dbReference type="Proteomes" id="UP000236291">
    <property type="component" value="Unassembled WGS sequence"/>
</dbReference>
<reference evidence="1 2" key="2">
    <citation type="journal article" date="2017" name="Front. Plant Sci.">
        <title>Gene Classification and Mining of Molecular Markers Useful in Red Clover (Trifolium pratense) Breeding.</title>
        <authorList>
            <person name="Istvanek J."/>
            <person name="Dluhosova J."/>
            <person name="Dluhos P."/>
            <person name="Patkova L."/>
            <person name="Nedelnik J."/>
            <person name="Repkova J."/>
        </authorList>
    </citation>
    <scope>NUCLEOTIDE SEQUENCE [LARGE SCALE GENOMIC DNA]</scope>
    <source>
        <strain evidence="2">cv. Tatra</strain>
        <tissue evidence="1">Young leaves</tissue>
    </source>
</reference>
<organism evidence="1 2">
    <name type="scientific">Trifolium pratense</name>
    <name type="common">Red clover</name>
    <dbReference type="NCBI Taxonomy" id="57577"/>
    <lineage>
        <taxon>Eukaryota</taxon>
        <taxon>Viridiplantae</taxon>
        <taxon>Streptophyta</taxon>
        <taxon>Embryophyta</taxon>
        <taxon>Tracheophyta</taxon>
        <taxon>Spermatophyta</taxon>
        <taxon>Magnoliopsida</taxon>
        <taxon>eudicotyledons</taxon>
        <taxon>Gunneridae</taxon>
        <taxon>Pentapetalae</taxon>
        <taxon>rosids</taxon>
        <taxon>fabids</taxon>
        <taxon>Fabales</taxon>
        <taxon>Fabaceae</taxon>
        <taxon>Papilionoideae</taxon>
        <taxon>50 kb inversion clade</taxon>
        <taxon>NPAAA clade</taxon>
        <taxon>Hologalegina</taxon>
        <taxon>IRL clade</taxon>
        <taxon>Trifolieae</taxon>
        <taxon>Trifolium</taxon>
    </lineage>
</organism>
<name>A0A2K3MWA6_TRIPR</name>
<evidence type="ECO:0000313" key="2">
    <source>
        <dbReference type="Proteomes" id="UP000236291"/>
    </source>
</evidence>
<protein>
    <submittedName>
        <fullName evidence="1">Uncharacterized protein</fullName>
    </submittedName>
</protein>
<dbReference type="AlphaFoldDB" id="A0A2K3MWA6"/>
<comment type="caution">
    <text evidence="1">The sequence shown here is derived from an EMBL/GenBank/DDBJ whole genome shotgun (WGS) entry which is preliminary data.</text>
</comment>
<sequence>MEEEEEVVKYLEKEKAKIKRNRKKMVGRFGGSVNVVGNL</sequence>
<proteinExistence type="predicted"/>
<gene>
    <name evidence="1" type="ORF">L195_g018276</name>
</gene>
<reference evidence="1 2" key="1">
    <citation type="journal article" date="2014" name="Am. J. Bot.">
        <title>Genome assembly and annotation for red clover (Trifolium pratense; Fabaceae).</title>
        <authorList>
            <person name="Istvanek J."/>
            <person name="Jaros M."/>
            <person name="Krenek A."/>
            <person name="Repkova J."/>
        </authorList>
    </citation>
    <scope>NUCLEOTIDE SEQUENCE [LARGE SCALE GENOMIC DNA]</scope>
    <source>
        <strain evidence="2">cv. Tatra</strain>
        <tissue evidence="1">Young leaves</tissue>
    </source>
</reference>
<feature type="non-terminal residue" evidence="1">
    <location>
        <position position="39"/>
    </location>
</feature>
<evidence type="ECO:0000313" key="1">
    <source>
        <dbReference type="EMBL" id="PNX95093.1"/>
    </source>
</evidence>